<dbReference type="SUPFAM" id="SSF50331">
    <property type="entry name" value="MOP-like"/>
    <property type="match status" value="1"/>
</dbReference>
<dbReference type="PROSITE" id="PS50893">
    <property type="entry name" value="ABC_TRANSPORTER_2"/>
    <property type="match status" value="1"/>
</dbReference>
<dbReference type="InterPro" id="IPR003439">
    <property type="entry name" value="ABC_transporter-like_ATP-bd"/>
</dbReference>
<dbReference type="InterPro" id="IPR003593">
    <property type="entry name" value="AAA+_ATPase"/>
</dbReference>
<dbReference type="GO" id="GO:0005524">
    <property type="term" value="F:ATP binding"/>
    <property type="evidence" value="ECO:0007669"/>
    <property type="project" value="UniProtKB-KW"/>
</dbReference>
<evidence type="ECO:0000256" key="1">
    <source>
        <dbReference type="ARBA" id="ARBA00022448"/>
    </source>
</evidence>
<evidence type="ECO:0000256" key="5">
    <source>
        <dbReference type="ARBA" id="ARBA00022840"/>
    </source>
</evidence>
<evidence type="ECO:0000256" key="8">
    <source>
        <dbReference type="PROSITE-ProRule" id="PRU01213"/>
    </source>
</evidence>
<evidence type="ECO:0000259" key="10">
    <source>
        <dbReference type="PROSITE" id="PS51866"/>
    </source>
</evidence>
<keyword evidence="12" id="KW-1185">Reference proteome</keyword>
<keyword evidence="4" id="KW-0547">Nucleotide-binding</keyword>
<reference evidence="12" key="1">
    <citation type="submission" date="2016-10" db="EMBL/GenBank/DDBJ databases">
        <authorList>
            <person name="Varghese N."/>
            <person name="Submissions S."/>
        </authorList>
    </citation>
    <scope>NUCLEOTIDE SEQUENCE [LARGE SCALE GENOMIC DNA]</scope>
    <source>
        <strain evidence="12">IBRC-M 10655</strain>
    </source>
</reference>
<name>A0A1H0SBU2_9PSEU</name>
<proteinExistence type="predicted"/>
<keyword evidence="6" id="KW-1278">Translocase</keyword>
<keyword evidence="2" id="KW-1003">Cell membrane</keyword>
<evidence type="ECO:0000313" key="11">
    <source>
        <dbReference type="EMBL" id="SDP39147.1"/>
    </source>
</evidence>
<accession>A0A1H0SBU2</accession>
<dbReference type="GO" id="GO:0016887">
    <property type="term" value="F:ATP hydrolysis activity"/>
    <property type="evidence" value="ECO:0007669"/>
    <property type="project" value="InterPro"/>
</dbReference>
<dbReference type="Pfam" id="PF03459">
    <property type="entry name" value="TOBE"/>
    <property type="match status" value="1"/>
</dbReference>
<keyword evidence="7" id="KW-0472">Membrane</keyword>
<dbReference type="Gene3D" id="2.40.50.100">
    <property type="match status" value="1"/>
</dbReference>
<dbReference type="InterPro" id="IPR004606">
    <property type="entry name" value="Mop_domain"/>
</dbReference>
<dbReference type="InterPro" id="IPR008995">
    <property type="entry name" value="Mo/tungstate-bd_C_term_dom"/>
</dbReference>
<dbReference type="PANTHER" id="PTHR43514:SF1">
    <property type="entry name" value="SULFATE_THIOSULFATE IMPORT ATP-BINDING PROTEIN CYSA"/>
    <property type="match status" value="1"/>
</dbReference>
<keyword evidence="5 11" id="KW-0067">ATP-binding</keyword>
<keyword evidence="1" id="KW-0813">Transport</keyword>
<evidence type="ECO:0000313" key="12">
    <source>
        <dbReference type="Proteomes" id="UP000199651"/>
    </source>
</evidence>
<dbReference type="InterPro" id="IPR027417">
    <property type="entry name" value="P-loop_NTPase"/>
</dbReference>
<organism evidence="11 12">
    <name type="scientific">Actinokineospora alba</name>
    <dbReference type="NCBI Taxonomy" id="504798"/>
    <lineage>
        <taxon>Bacteria</taxon>
        <taxon>Bacillati</taxon>
        <taxon>Actinomycetota</taxon>
        <taxon>Actinomycetes</taxon>
        <taxon>Pseudonocardiales</taxon>
        <taxon>Pseudonocardiaceae</taxon>
        <taxon>Actinokineospora</taxon>
    </lineage>
</organism>
<gene>
    <name evidence="11" type="ORF">SAMN05192558_108388</name>
</gene>
<dbReference type="SMART" id="SM00382">
    <property type="entry name" value="AAA"/>
    <property type="match status" value="1"/>
</dbReference>
<dbReference type="InterPro" id="IPR005116">
    <property type="entry name" value="Transp-assoc_OB_typ1"/>
</dbReference>
<dbReference type="Proteomes" id="UP000199651">
    <property type="component" value="Unassembled WGS sequence"/>
</dbReference>
<dbReference type="EMBL" id="FNJB01000008">
    <property type="protein sequence ID" value="SDP39147.1"/>
    <property type="molecule type" value="Genomic_DNA"/>
</dbReference>
<dbReference type="PANTHER" id="PTHR43514">
    <property type="entry name" value="ABC TRANSPORTER I FAMILY MEMBER 10"/>
    <property type="match status" value="1"/>
</dbReference>
<dbReference type="RefSeq" id="WP_091379305.1">
    <property type="nucleotide sequence ID" value="NZ_FNDV01000005.1"/>
</dbReference>
<dbReference type="STRING" id="504798.SAMN05421871_105399"/>
<dbReference type="Gene3D" id="3.40.50.300">
    <property type="entry name" value="P-loop containing nucleotide triphosphate hydrolases"/>
    <property type="match status" value="1"/>
</dbReference>
<dbReference type="PROSITE" id="PS51866">
    <property type="entry name" value="MOP"/>
    <property type="match status" value="1"/>
</dbReference>
<evidence type="ECO:0000256" key="6">
    <source>
        <dbReference type="ARBA" id="ARBA00022967"/>
    </source>
</evidence>
<evidence type="ECO:0000259" key="9">
    <source>
        <dbReference type="PROSITE" id="PS50893"/>
    </source>
</evidence>
<protein>
    <submittedName>
        <fullName evidence="11">Molybdate transport system ATP-binding protein</fullName>
    </submittedName>
</protein>
<dbReference type="AlphaFoldDB" id="A0A1H0SBU2"/>
<evidence type="ECO:0000256" key="2">
    <source>
        <dbReference type="ARBA" id="ARBA00022475"/>
    </source>
</evidence>
<dbReference type="InterPro" id="IPR017871">
    <property type="entry name" value="ABC_transporter-like_CS"/>
</dbReference>
<dbReference type="OrthoDB" id="9112331at2"/>
<evidence type="ECO:0000256" key="4">
    <source>
        <dbReference type="ARBA" id="ARBA00022741"/>
    </source>
</evidence>
<sequence>MTGLRAEFVLTQGDFRLQVDLRTGPGEVIAVLGPNGSGKSTLLDVLAGLRQPESGVVAVDDKTLTDTAAGVRVPPHRRGVGLLAQEALLFPHLTALANVEFGPRVQGKDHTAARRWLDDVGAADLADRRPRALSGGQAQRVALARALAADPVLLLLDEPFAALDVDAAPALRGVVRRVLRDRAAVLVTHDPLDALAIADRIVVLADGKVVEQGPTREVLSRPRTPFTARVAGLDLVAGTACPDGLRTADGALIAGSGGAAISGEPAVAVFRPADVAVYTERIHGSPRNVFEATVTAMEPHGDVVRIRVAGGPPWVSGLAADLTVGAVAELTIEPGSRVYLAVKATEVRVHPAVPDSAG</sequence>
<dbReference type="InterPro" id="IPR050334">
    <property type="entry name" value="Molybdenum_import_ModC"/>
</dbReference>
<evidence type="ECO:0000256" key="3">
    <source>
        <dbReference type="ARBA" id="ARBA00022505"/>
    </source>
</evidence>
<keyword evidence="3 8" id="KW-0500">Molybdenum</keyword>
<feature type="domain" description="Mop" evidence="10">
    <location>
        <begin position="283"/>
        <end position="351"/>
    </location>
</feature>
<dbReference type="SUPFAM" id="SSF52540">
    <property type="entry name" value="P-loop containing nucleoside triphosphate hydrolases"/>
    <property type="match status" value="1"/>
</dbReference>
<evidence type="ECO:0000256" key="7">
    <source>
        <dbReference type="ARBA" id="ARBA00023136"/>
    </source>
</evidence>
<dbReference type="PROSITE" id="PS00211">
    <property type="entry name" value="ABC_TRANSPORTER_1"/>
    <property type="match status" value="1"/>
</dbReference>
<dbReference type="GO" id="GO:0015689">
    <property type="term" value="P:molybdate ion transport"/>
    <property type="evidence" value="ECO:0007669"/>
    <property type="project" value="InterPro"/>
</dbReference>
<feature type="domain" description="ABC transporter" evidence="9">
    <location>
        <begin position="1"/>
        <end position="231"/>
    </location>
</feature>
<dbReference type="Pfam" id="PF00005">
    <property type="entry name" value="ABC_tran"/>
    <property type="match status" value="1"/>
</dbReference>